<name>A0A8D9A008_9HEMI</name>
<dbReference type="EMBL" id="HBUF01545347">
    <property type="protein sequence ID" value="CAG6756710.1"/>
    <property type="molecule type" value="Transcribed_RNA"/>
</dbReference>
<protein>
    <submittedName>
        <fullName evidence="1">Uncharacterized protein</fullName>
    </submittedName>
</protein>
<organism evidence="1">
    <name type="scientific">Cacopsylla melanoneura</name>
    <dbReference type="NCBI Taxonomy" id="428564"/>
    <lineage>
        <taxon>Eukaryota</taxon>
        <taxon>Metazoa</taxon>
        <taxon>Ecdysozoa</taxon>
        <taxon>Arthropoda</taxon>
        <taxon>Hexapoda</taxon>
        <taxon>Insecta</taxon>
        <taxon>Pterygota</taxon>
        <taxon>Neoptera</taxon>
        <taxon>Paraneoptera</taxon>
        <taxon>Hemiptera</taxon>
        <taxon>Sternorrhyncha</taxon>
        <taxon>Psylloidea</taxon>
        <taxon>Psyllidae</taxon>
        <taxon>Psyllinae</taxon>
        <taxon>Cacopsylla</taxon>
    </lineage>
</organism>
<proteinExistence type="predicted"/>
<sequence>MAHFLLKYSYSNVMIYLIYFNTLTSRTRLLYLNTHYTQSVRNFNYYVKLKGTKCLSRASRKMGGGGGGNIFFFFLNGFFDSTSYEASERPTKLQGSYKITNLPY</sequence>
<reference evidence="1" key="1">
    <citation type="submission" date="2021-05" db="EMBL/GenBank/DDBJ databases">
        <authorList>
            <person name="Alioto T."/>
            <person name="Alioto T."/>
            <person name="Gomez Garrido J."/>
        </authorList>
    </citation>
    <scope>NUCLEOTIDE SEQUENCE</scope>
</reference>
<evidence type="ECO:0000313" key="1">
    <source>
        <dbReference type="EMBL" id="CAG6756710.1"/>
    </source>
</evidence>
<dbReference type="AlphaFoldDB" id="A0A8D9A008"/>
<accession>A0A8D9A008</accession>